<feature type="compositionally biased region" description="Polar residues" evidence="4">
    <location>
        <begin position="14"/>
        <end position="33"/>
    </location>
</feature>
<dbReference type="GO" id="GO:0006397">
    <property type="term" value="P:mRNA processing"/>
    <property type="evidence" value="ECO:0007669"/>
    <property type="project" value="InterPro"/>
</dbReference>
<dbReference type="GO" id="GO:0006417">
    <property type="term" value="P:regulation of translation"/>
    <property type="evidence" value="ECO:0007669"/>
    <property type="project" value="TreeGrafter"/>
</dbReference>
<evidence type="ECO:0000256" key="2">
    <source>
        <dbReference type="ARBA" id="ARBA00022737"/>
    </source>
</evidence>
<evidence type="ECO:0000256" key="3">
    <source>
        <dbReference type="ARBA" id="ARBA00023242"/>
    </source>
</evidence>
<dbReference type="EMBL" id="JALJOQ010000297">
    <property type="protein sequence ID" value="KAK9785605.1"/>
    <property type="molecule type" value="Genomic_DNA"/>
</dbReference>
<dbReference type="Pfam" id="PF23231">
    <property type="entry name" value="HAT_Syf1_CNRKL1_C"/>
    <property type="match status" value="1"/>
</dbReference>
<accession>A0AAW1NFJ4</accession>
<gene>
    <name evidence="6" type="ORF">WJX73_006036</name>
</gene>
<evidence type="ECO:0000313" key="6">
    <source>
        <dbReference type="EMBL" id="KAK9785605.1"/>
    </source>
</evidence>
<evidence type="ECO:0000259" key="5">
    <source>
        <dbReference type="Pfam" id="PF23231"/>
    </source>
</evidence>
<keyword evidence="2" id="KW-0677">Repeat</keyword>
<evidence type="ECO:0000256" key="1">
    <source>
        <dbReference type="ARBA" id="ARBA00004123"/>
    </source>
</evidence>
<comment type="caution">
    <text evidence="6">The sequence shown here is derived from an EMBL/GenBank/DDBJ whole genome shotgun (WGS) entry which is preliminary data.</text>
</comment>
<feature type="region of interest" description="Disordered" evidence="4">
    <location>
        <begin position="469"/>
        <end position="499"/>
    </location>
</feature>
<dbReference type="InterPro" id="IPR011990">
    <property type="entry name" value="TPR-like_helical_dom_sf"/>
</dbReference>
<organism evidence="6 7">
    <name type="scientific">Symbiochloris irregularis</name>
    <dbReference type="NCBI Taxonomy" id="706552"/>
    <lineage>
        <taxon>Eukaryota</taxon>
        <taxon>Viridiplantae</taxon>
        <taxon>Chlorophyta</taxon>
        <taxon>core chlorophytes</taxon>
        <taxon>Trebouxiophyceae</taxon>
        <taxon>Trebouxiales</taxon>
        <taxon>Trebouxiaceae</taxon>
        <taxon>Symbiochloris</taxon>
    </lineage>
</organism>
<protein>
    <recommendedName>
        <fullName evidence="5">Pre-mRNA-splicing factor Syf1/CRNKL1-like C-terminal HAT-repeats domain-containing protein</fullName>
    </recommendedName>
</protein>
<proteinExistence type="predicted"/>
<evidence type="ECO:0000256" key="4">
    <source>
        <dbReference type="SAM" id="MobiDB-lite"/>
    </source>
</evidence>
<sequence>MTWSFGSDPAAQLEDSSPSPFSTLTAATASTEPRPSKSLKINRDLLLYKARLETSAAEHSPSKAQKLAREAVAEASLRRCLAMDATDGRPYVALGKMFVGQRRFDEARKLYENGSMATDGGNAYIWQAWATLEAKTGNIKYARQLFDAAVTADKTHAASWHGWGLLEKRQGNLLRARDIWLKGIKQTVKRPNPFLYQSVAVLAGEMGLTKESRQWFKDATHLFKGAGRHGIWQAWAQMEARQGKREDVRWLLKKGLEAAPRSRYLHLTSALWEKELGARASARHLLRRGHECNRSDPALLQAWAIMEEEDGNLDAARGLFEKATVADPHHTPVWQAWGCLEQRQGKLDRARKLFQSGVWADPGSSKVTSVWQAWAMLEAQAGNVSLTRQLFKCAVKADPSSAPSWLGWAAFELQMGNTERSQELVDLHRQSNLQIVWPRGFAAGFAPPSETPDGAWQSMSKWFSQFGAGSRNRPGPEIAAKKRAATSAPEPLKALSSYEEPEVEDVDAVMAKLQRVTPPNLELSVLASDEFDAEWDLEVEAVA</sequence>
<dbReference type="GO" id="GO:0003729">
    <property type="term" value="F:mRNA binding"/>
    <property type="evidence" value="ECO:0007669"/>
    <property type="project" value="InterPro"/>
</dbReference>
<feature type="domain" description="Pre-mRNA-splicing factor Syf1/CRNKL1-like C-terminal HAT-repeats" evidence="5">
    <location>
        <begin position="220"/>
        <end position="392"/>
    </location>
</feature>
<dbReference type="InterPro" id="IPR003107">
    <property type="entry name" value="HAT"/>
</dbReference>
<dbReference type="PANTHER" id="PTHR44917">
    <property type="entry name" value="PROTEIN HIGH CHLOROPHYLL FLUORESCENT 107"/>
    <property type="match status" value="1"/>
</dbReference>
<dbReference type="SUPFAM" id="SSF48452">
    <property type="entry name" value="TPR-like"/>
    <property type="match status" value="2"/>
</dbReference>
<dbReference type="Proteomes" id="UP001465755">
    <property type="component" value="Unassembled WGS sequence"/>
</dbReference>
<dbReference type="InterPro" id="IPR044624">
    <property type="entry name" value="Mbb1-like"/>
</dbReference>
<evidence type="ECO:0000313" key="7">
    <source>
        <dbReference type="Proteomes" id="UP001465755"/>
    </source>
</evidence>
<dbReference type="Gene3D" id="1.25.40.10">
    <property type="entry name" value="Tetratricopeptide repeat domain"/>
    <property type="match status" value="2"/>
</dbReference>
<dbReference type="GO" id="GO:0003727">
    <property type="term" value="F:single-stranded RNA binding"/>
    <property type="evidence" value="ECO:0007669"/>
    <property type="project" value="TreeGrafter"/>
</dbReference>
<dbReference type="InterPro" id="IPR055430">
    <property type="entry name" value="HAT_Syf1_CNRKL1_C"/>
</dbReference>
<name>A0AAW1NFJ4_9CHLO</name>
<feature type="region of interest" description="Disordered" evidence="4">
    <location>
        <begin position="1"/>
        <end position="36"/>
    </location>
</feature>
<dbReference type="PANTHER" id="PTHR44917:SF1">
    <property type="entry name" value="PROTEIN HIGH CHLOROPHYLL FLUORESCENT 107"/>
    <property type="match status" value="1"/>
</dbReference>
<keyword evidence="3" id="KW-0539">Nucleus</keyword>
<comment type="subcellular location">
    <subcellularLocation>
        <location evidence="1">Nucleus</location>
    </subcellularLocation>
</comment>
<keyword evidence="7" id="KW-1185">Reference proteome</keyword>
<dbReference type="SMART" id="SM00386">
    <property type="entry name" value="HAT"/>
    <property type="match status" value="8"/>
</dbReference>
<dbReference type="AlphaFoldDB" id="A0AAW1NFJ4"/>
<reference evidence="6 7" key="1">
    <citation type="journal article" date="2024" name="Nat. Commun.">
        <title>Phylogenomics reveals the evolutionary origins of lichenization in chlorophyte algae.</title>
        <authorList>
            <person name="Puginier C."/>
            <person name="Libourel C."/>
            <person name="Otte J."/>
            <person name="Skaloud P."/>
            <person name="Haon M."/>
            <person name="Grisel S."/>
            <person name="Petersen M."/>
            <person name="Berrin J.G."/>
            <person name="Delaux P.M."/>
            <person name="Dal Grande F."/>
            <person name="Keller J."/>
        </authorList>
    </citation>
    <scope>NUCLEOTIDE SEQUENCE [LARGE SCALE GENOMIC DNA]</scope>
    <source>
        <strain evidence="6 7">SAG 2036</strain>
    </source>
</reference>